<keyword evidence="1" id="KW-0813">Transport</keyword>
<dbReference type="Pfam" id="PF00005">
    <property type="entry name" value="ABC_tran"/>
    <property type="match status" value="1"/>
</dbReference>
<dbReference type="PROSITE" id="PS00211">
    <property type="entry name" value="ABC_TRANSPORTER_1"/>
    <property type="match status" value="1"/>
</dbReference>
<protein>
    <submittedName>
        <fullName evidence="5">ABC transporter ATP-binding protein</fullName>
    </submittedName>
</protein>
<dbReference type="SMART" id="SM00382">
    <property type="entry name" value="AAA"/>
    <property type="match status" value="1"/>
</dbReference>
<evidence type="ECO:0000256" key="2">
    <source>
        <dbReference type="ARBA" id="ARBA00022741"/>
    </source>
</evidence>
<keyword evidence="3 5" id="KW-0067">ATP-binding</keyword>
<evidence type="ECO:0000256" key="3">
    <source>
        <dbReference type="ARBA" id="ARBA00022840"/>
    </source>
</evidence>
<evidence type="ECO:0000256" key="1">
    <source>
        <dbReference type="ARBA" id="ARBA00022448"/>
    </source>
</evidence>
<evidence type="ECO:0000259" key="4">
    <source>
        <dbReference type="PROSITE" id="PS50893"/>
    </source>
</evidence>
<dbReference type="InterPro" id="IPR050166">
    <property type="entry name" value="ABC_transporter_ATP-bind"/>
</dbReference>
<name>A0ABT1VAW9_9ACTN</name>
<comment type="caution">
    <text evidence="5">The sequence shown here is derived from an EMBL/GenBank/DDBJ whole genome shotgun (WGS) entry which is preliminary data.</text>
</comment>
<proteinExistence type="predicted"/>
<accession>A0ABT1VAW9</accession>
<dbReference type="InterPro" id="IPR003439">
    <property type="entry name" value="ABC_transporter-like_ATP-bd"/>
</dbReference>
<dbReference type="PROSITE" id="PS50893">
    <property type="entry name" value="ABC_TRANSPORTER_2"/>
    <property type="match status" value="1"/>
</dbReference>
<dbReference type="GO" id="GO:0005524">
    <property type="term" value="F:ATP binding"/>
    <property type="evidence" value="ECO:0007669"/>
    <property type="project" value="UniProtKB-KW"/>
</dbReference>
<dbReference type="Gene3D" id="3.40.50.300">
    <property type="entry name" value="P-loop containing nucleotide triphosphate hydrolases"/>
    <property type="match status" value="1"/>
</dbReference>
<dbReference type="PANTHER" id="PTHR42788:SF13">
    <property type="entry name" value="ALIPHATIC SULFONATES IMPORT ATP-BINDING PROTEIN SSUB"/>
    <property type="match status" value="1"/>
</dbReference>
<dbReference type="CDD" id="cd03293">
    <property type="entry name" value="ABC_NrtD_SsuB_transporters"/>
    <property type="match status" value="1"/>
</dbReference>
<dbReference type="PANTHER" id="PTHR42788">
    <property type="entry name" value="TAURINE IMPORT ATP-BINDING PROTEIN-RELATED"/>
    <property type="match status" value="1"/>
</dbReference>
<sequence length="271" mass="29327">MSPALTTEKDDRASTAAAGSAGAAGSVSIAHVHKAFGRPGAAQPVLEDINLQVRPGEFVCILGASGCGKSTLLNLIADLDKPTSGAIEVPGGRPALMFQEHALFPWLTAGKNIELALRLRGVPRADRRPRAERLLELVRLGGAYGKRVHELSGGMRQRVALARALAQDSSVLLMDEPFAALDAITRDVLHEELTRIWSETGVSVLFVTHNVREAVRLAERVVLLSSRPGRVVRDWSVDIPQPRRIEDAAVADLSVEITEELRGEIRRHGQQ</sequence>
<dbReference type="InterPro" id="IPR003593">
    <property type="entry name" value="AAA+_ATPase"/>
</dbReference>
<keyword evidence="2" id="KW-0547">Nucleotide-binding</keyword>
<dbReference type="SUPFAM" id="SSF52540">
    <property type="entry name" value="P-loop containing nucleoside triphosphate hydrolases"/>
    <property type="match status" value="1"/>
</dbReference>
<dbReference type="RefSeq" id="WP_256655308.1">
    <property type="nucleotide sequence ID" value="NZ_JANIAA010000049.1"/>
</dbReference>
<dbReference type="InterPro" id="IPR017871">
    <property type="entry name" value="ABC_transporter-like_CS"/>
</dbReference>
<feature type="domain" description="ABC transporter" evidence="4">
    <location>
        <begin position="27"/>
        <end position="251"/>
    </location>
</feature>
<dbReference type="EMBL" id="JANIAA010000049">
    <property type="protein sequence ID" value="MCQ8194540.1"/>
    <property type="molecule type" value="Genomic_DNA"/>
</dbReference>
<gene>
    <name evidence="5" type="ORF">NP777_41205</name>
</gene>
<dbReference type="InterPro" id="IPR027417">
    <property type="entry name" value="P-loop_NTPase"/>
</dbReference>
<keyword evidence="6" id="KW-1185">Reference proteome</keyword>
<evidence type="ECO:0000313" key="5">
    <source>
        <dbReference type="EMBL" id="MCQ8194540.1"/>
    </source>
</evidence>
<reference evidence="5 6" key="1">
    <citation type="submission" date="2022-07" db="EMBL/GenBank/DDBJ databases">
        <authorList>
            <person name="Phongsopitanun W."/>
            <person name="Tanasupawat S."/>
        </authorList>
    </citation>
    <scope>NUCLEOTIDE SEQUENCE [LARGE SCALE GENOMIC DNA]</scope>
    <source>
        <strain evidence="5 6">RCU-064</strain>
    </source>
</reference>
<dbReference type="Proteomes" id="UP001204746">
    <property type="component" value="Unassembled WGS sequence"/>
</dbReference>
<organism evidence="5 6">
    <name type="scientific">Streptomyces rugosispiralis</name>
    <dbReference type="NCBI Taxonomy" id="2967341"/>
    <lineage>
        <taxon>Bacteria</taxon>
        <taxon>Bacillati</taxon>
        <taxon>Actinomycetota</taxon>
        <taxon>Actinomycetes</taxon>
        <taxon>Kitasatosporales</taxon>
        <taxon>Streptomycetaceae</taxon>
        <taxon>Streptomyces</taxon>
    </lineage>
</organism>
<evidence type="ECO:0000313" key="6">
    <source>
        <dbReference type="Proteomes" id="UP001204746"/>
    </source>
</evidence>